<feature type="domain" description="Helicase ATP-binding" evidence="15">
    <location>
        <begin position="89"/>
        <end position="237"/>
    </location>
</feature>
<dbReference type="GO" id="GO:0005829">
    <property type="term" value="C:cytosol"/>
    <property type="evidence" value="ECO:0007669"/>
    <property type="project" value="TreeGrafter"/>
</dbReference>
<reference evidence="18" key="1">
    <citation type="submission" date="2013-08" db="EMBL/GenBank/DDBJ databases">
        <authorList>
            <person name="Mendez C."/>
            <person name="Richter M."/>
            <person name="Ferrer M."/>
            <person name="Sanchez J."/>
        </authorList>
    </citation>
    <scope>NUCLEOTIDE SEQUENCE</scope>
</reference>
<comment type="subcellular location">
    <subcellularLocation>
        <location evidence="2">Cell membrane</location>
        <topology evidence="2">Peripheral membrane protein</topology>
        <orientation evidence="2">Cytoplasmic side</orientation>
    </subcellularLocation>
</comment>
<evidence type="ECO:0000259" key="16">
    <source>
        <dbReference type="PROSITE" id="PS51194"/>
    </source>
</evidence>
<feature type="domain" description="Helicase C-terminal" evidence="16">
    <location>
        <begin position="425"/>
        <end position="629"/>
    </location>
</feature>
<keyword evidence="12" id="KW-1278">Translocase</keyword>
<evidence type="ECO:0000256" key="3">
    <source>
        <dbReference type="ARBA" id="ARBA00007650"/>
    </source>
</evidence>
<dbReference type="Pfam" id="PF21090">
    <property type="entry name" value="P-loop_SecA"/>
    <property type="match status" value="1"/>
</dbReference>
<evidence type="ECO:0000256" key="8">
    <source>
        <dbReference type="ARBA" id="ARBA00022741"/>
    </source>
</evidence>
<evidence type="ECO:0000256" key="7">
    <source>
        <dbReference type="ARBA" id="ARBA00022723"/>
    </source>
</evidence>
<dbReference type="GO" id="GO:0031522">
    <property type="term" value="C:cell envelope Sec protein transport complex"/>
    <property type="evidence" value="ECO:0007669"/>
    <property type="project" value="TreeGrafter"/>
</dbReference>
<dbReference type="PROSITE" id="PS51192">
    <property type="entry name" value="HELICASE_ATP_BIND_1"/>
    <property type="match status" value="1"/>
</dbReference>
<dbReference type="PRINTS" id="PR00906">
    <property type="entry name" value="SECA"/>
</dbReference>
<dbReference type="CDD" id="cd17928">
    <property type="entry name" value="DEXDc_SecA"/>
    <property type="match status" value="1"/>
</dbReference>
<dbReference type="HAMAP" id="MF_01382">
    <property type="entry name" value="SecA"/>
    <property type="match status" value="1"/>
</dbReference>
<dbReference type="Gene3D" id="3.40.50.300">
    <property type="entry name" value="P-loop containing nucleotide triphosphate hydrolases"/>
    <property type="match status" value="2"/>
</dbReference>
<evidence type="ECO:0000256" key="5">
    <source>
        <dbReference type="ARBA" id="ARBA00022475"/>
    </source>
</evidence>
<dbReference type="GO" id="GO:0046872">
    <property type="term" value="F:metal ion binding"/>
    <property type="evidence" value="ECO:0007669"/>
    <property type="project" value="UniProtKB-KW"/>
</dbReference>
<evidence type="ECO:0000256" key="9">
    <source>
        <dbReference type="ARBA" id="ARBA00022833"/>
    </source>
</evidence>
<name>T1BUV8_9ZZZZ</name>
<dbReference type="CDD" id="cd18803">
    <property type="entry name" value="SF2_C_secA"/>
    <property type="match status" value="1"/>
</dbReference>
<dbReference type="Pfam" id="PF02810">
    <property type="entry name" value="SEC-C"/>
    <property type="match status" value="1"/>
</dbReference>
<comment type="caution">
    <text evidence="18">The sequence shown here is derived from an EMBL/GenBank/DDBJ whole genome shotgun (WGS) entry which is preliminary data.</text>
</comment>
<evidence type="ECO:0000256" key="11">
    <source>
        <dbReference type="ARBA" id="ARBA00022927"/>
    </source>
</evidence>
<dbReference type="SMART" id="SM00957">
    <property type="entry name" value="SecA_DEAD"/>
    <property type="match status" value="1"/>
</dbReference>
<feature type="domain" description="SecA family profile" evidence="17">
    <location>
        <begin position="3"/>
        <end position="613"/>
    </location>
</feature>
<dbReference type="PANTHER" id="PTHR30612">
    <property type="entry name" value="SECA INNER MEMBRANE COMPONENT OF SEC PROTEIN SECRETION SYSTEM"/>
    <property type="match status" value="1"/>
</dbReference>
<dbReference type="GO" id="GO:0006605">
    <property type="term" value="P:protein targeting"/>
    <property type="evidence" value="ECO:0007669"/>
    <property type="project" value="InterPro"/>
</dbReference>
<dbReference type="FunFam" id="1.10.3060.10:FF:000003">
    <property type="entry name" value="Protein translocase subunit SecA"/>
    <property type="match status" value="1"/>
</dbReference>
<dbReference type="InterPro" id="IPR011130">
    <property type="entry name" value="SecA_preprotein_X-link_dom"/>
</dbReference>
<evidence type="ECO:0000256" key="4">
    <source>
        <dbReference type="ARBA" id="ARBA00022448"/>
    </source>
</evidence>
<dbReference type="InterPro" id="IPR001650">
    <property type="entry name" value="Helicase_C-like"/>
</dbReference>
<dbReference type="GO" id="GO:0017038">
    <property type="term" value="P:protein import"/>
    <property type="evidence" value="ECO:0007669"/>
    <property type="project" value="InterPro"/>
</dbReference>
<evidence type="ECO:0000256" key="10">
    <source>
        <dbReference type="ARBA" id="ARBA00022840"/>
    </source>
</evidence>
<dbReference type="InterPro" id="IPR036670">
    <property type="entry name" value="SecA_X-link_sf"/>
</dbReference>
<evidence type="ECO:0000256" key="14">
    <source>
        <dbReference type="ARBA" id="ARBA00023136"/>
    </source>
</evidence>
<dbReference type="InterPro" id="IPR020937">
    <property type="entry name" value="SecA_CS"/>
</dbReference>
<dbReference type="PROSITE" id="PS51196">
    <property type="entry name" value="SECA_MOTOR_DEAD"/>
    <property type="match status" value="1"/>
</dbReference>
<protein>
    <submittedName>
        <fullName evidence="18">Preprotein translocase subunit SecA</fullName>
    </submittedName>
</protein>
<reference evidence="18" key="2">
    <citation type="journal article" date="2014" name="ISME J.">
        <title>Microbial stratification in low pH oxic and suboxic macroscopic growths along an acid mine drainage.</title>
        <authorList>
            <person name="Mendez-Garcia C."/>
            <person name="Mesa V."/>
            <person name="Sprenger R.R."/>
            <person name="Richter M."/>
            <person name="Diez M.S."/>
            <person name="Solano J."/>
            <person name="Bargiela R."/>
            <person name="Golyshina O.V."/>
            <person name="Manteca A."/>
            <person name="Ramos J.L."/>
            <person name="Gallego J.R."/>
            <person name="Llorente I."/>
            <person name="Martins Dos Santos V.A."/>
            <person name="Jensen O.N."/>
            <person name="Pelaez A.I."/>
            <person name="Sanchez J."/>
            <person name="Ferrer M."/>
        </authorList>
    </citation>
    <scope>NUCLEOTIDE SEQUENCE</scope>
</reference>
<dbReference type="GO" id="GO:0005524">
    <property type="term" value="F:ATP binding"/>
    <property type="evidence" value="ECO:0007669"/>
    <property type="project" value="UniProtKB-KW"/>
</dbReference>
<gene>
    <name evidence="18" type="ORF">B1B_01460</name>
</gene>
<dbReference type="InterPro" id="IPR011116">
    <property type="entry name" value="SecA_Wing/Scaffold"/>
</dbReference>
<dbReference type="PANTHER" id="PTHR30612:SF0">
    <property type="entry name" value="CHLOROPLAST PROTEIN-TRANSPORTING ATPASE"/>
    <property type="match status" value="1"/>
</dbReference>
<evidence type="ECO:0000256" key="13">
    <source>
        <dbReference type="ARBA" id="ARBA00023010"/>
    </source>
</evidence>
<dbReference type="SUPFAM" id="SSF81767">
    <property type="entry name" value="Pre-protein crosslinking domain of SecA"/>
    <property type="match status" value="1"/>
</dbReference>
<proteinExistence type="inferred from homology"/>
<sequence>MIRGLAQKIFGSRNERVLRRLGRDVVRINVLEPECQAWSDAELRERTGLLKQRHAGGESLKALLPEAFALMRESARRTLGLRHFDSQLIGGMVLHEGRIAEMATGEGKTLVATLPVYLNALTGQSVHVITVNEYLASRDAEWMRPAYEALGLTVAVIRSNQSLEDKKAAYQADVVYGTNHEFVFDYLRDNMAFEPGDRVHRGLSYGIVDEVDSILIDEARTPLIISGPVEEDTELYAVVDRIARRLTPQQEPGGPGDFEIDEKTKQTHLTEDGHRRVEALLLESHLIAPGESLYEPKNLKFMHYVQAGLRAHWLYKREVDYIVRDREIVIVDEFTGRTMEGRRWSEGLHQAIEAKEGLRVQAENQTLASISYQNYFRLYEKLAGMTGTADTEAYEFLDIYRLEVVVVPTHRPMVREDLPDLIYLGKKKKFEAIVEDIVDRHGQGQPILVGTTSIENSEYLSGLLTQRKVPHEVLNAKQHQREAEIVAQAGRPGRVTIATNMAGRGTDIVLGGNLNAEIATLAGDSARIAAARADWNERHAAVLKAGGLAIIGTERHESRRIDNQLRGRAGRQGDPGVSRFYLSLEDDLMRIFAADRLKGLMGKLGMQEDEALEHPWVTRTIENAQRKVEAHNYDMRKQLLEYDDVANEQRKLIYRQRNDLLDADDVGERIRGMQADVVDSLLAPHILPGTYAEHWDLGSLEEDLKRDFDLETGVSAWIREHPDGSGEEFAACLTEKLEGQWQEKVRKLGADEMNRFARQVMLMTLDDLWKEHLAAMDYLRQGIHLRGFAQVDPKQAYKSEAFAMFTELLDRILFDTVSVLAKVEVRSPEEVAAEEQRRRKPQNWRLQQVDYESGAPGDTQGSDSLIPSVPFVRSGRKVGRNEPCPCGSGLKYKNCHGRIQDA</sequence>
<accession>T1BUV8</accession>
<dbReference type="AlphaFoldDB" id="T1BUV8"/>
<dbReference type="InterPro" id="IPR014018">
    <property type="entry name" value="SecA_motor_DEAD"/>
</dbReference>
<dbReference type="SUPFAM" id="SSF81886">
    <property type="entry name" value="Helical scaffold and wing domains of SecA"/>
    <property type="match status" value="1"/>
</dbReference>
<dbReference type="Pfam" id="PF07516">
    <property type="entry name" value="SecA_SW"/>
    <property type="match status" value="1"/>
</dbReference>
<evidence type="ECO:0000259" key="17">
    <source>
        <dbReference type="PROSITE" id="PS51196"/>
    </source>
</evidence>
<keyword evidence="6" id="KW-0963">Cytoplasm</keyword>
<keyword evidence="5" id="KW-1003">Cell membrane</keyword>
<comment type="similarity">
    <text evidence="3">Belongs to the SecA family.</text>
</comment>
<evidence type="ECO:0000256" key="6">
    <source>
        <dbReference type="ARBA" id="ARBA00022490"/>
    </source>
</evidence>
<keyword evidence="7" id="KW-0479">Metal-binding</keyword>
<dbReference type="FunFam" id="3.90.1440.10:FF:000001">
    <property type="entry name" value="Preprotein translocase subunit SecA"/>
    <property type="match status" value="1"/>
</dbReference>
<keyword evidence="11" id="KW-0653">Protein transport</keyword>
<dbReference type="InterPro" id="IPR014001">
    <property type="entry name" value="Helicase_ATP-bd"/>
</dbReference>
<dbReference type="InterPro" id="IPR027417">
    <property type="entry name" value="P-loop_NTPase"/>
</dbReference>
<dbReference type="InterPro" id="IPR000185">
    <property type="entry name" value="SecA"/>
</dbReference>
<dbReference type="SMART" id="SM00958">
    <property type="entry name" value="SecA_PP_bind"/>
    <property type="match status" value="1"/>
</dbReference>
<dbReference type="Pfam" id="PF07517">
    <property type="entry name" value="SecA_DEAD"/>
    <property type="match status" value="1"/>
</dbReference>
<evidence type="ECO:0000259" key="15">
    <source>
        <dbReference type="PROSITE" id="PS51192"/>
    </source>
</evidence>
<dbReference type="Gene3D" id="3.90.1440.10">
    <property type="entry name" value="SecA, preprotein cross-linking domain"/>
    <property type="match status" value="1"/>
</dbReference>
<keyword evidence="4" id="KW-0813">Transport</keyword>
<dbReference type="SUPFAM" id="SSF52540">
    <property type="entry name" value="P-loop containing nucleoside triphosphate hydrolases"/>
    <property type="match status" value="2"/>
</dbReference>
<comment type="cofactor">
    <cofactor evidence="1">
        <name>Zn(2+)</name>
        <dbReference type="ChEBI" id="CHEBI:29105"/>
    </cofactor>
</comment>
<evidence type="ECO:0000256" key="1">
    <source>
        <dbReference type="ARBA" id="ARBA00001947"/>
    </source>
</evidence>
<dbReference type="GO" id="GO:0005886">
    <property type="term" value="C:plasma membrane"/>
    <property type="evidence" value="ECO:0007669"/>
    <property type="project" value="UniProtKB-SubCell"/>
</dbReference>
<dbReference type="InterPro" id="IPR004027">
    <property type="entry name" value="SEC_C_motif"/>
</dbReference>
<evidence type="ECO:0000256" key="2">
    <source>
        <dbReference type="ARBA" id="ARBA00004413"/>
    </source>
</evidence>
<dbReference type="GO" id="GO:0043952">
    <property type="term" value="P:protein transport by the Sec complex"/>
    <property type="evidence" value="ECO:0007669"/>
    <property type="project" value="TreeGrafter"/>
</dbReference>
<dbReference type="PROSITE" id="PS51194">
    <property type="entry name" value="HELICASE_CTER"/>
    <property type="match status" value="1"/>
</dbReference>
<keyword evidence="9" id="KW-0862">Zinc</keyword>
<evidence type="ECO:0000313" key="18">
    <source>
        <dbReference type="EMBL" id="EQD76766.1"/>
    </source>
</evidence>
<dbReference type="InterPro" id="IPR036266">
    <property type="entry name" value="SecA_Wing/Scaffold_sf"/>
</dbReference>
<dbReference type="GO" id="GO:0006886">
    <property type="term" value="P:intracellular protein transport"/>
    <property type="evidence" value="ECO:0007669"/>
    <property type="project" value="InterPro"/>
</dbReference>
<keyword evidence="13" id="KW-0811">Translocation</keyword>
<dbReference type="InterPro" id="IPR044722">
    <property type="entry name" value="SecA_SF2_C"/>
</dbReference>
<keyword evidence="10" id="KW-0067">ATP-binding</keyword>
<dbReference type="EMBL" id="AUZY01000985">
    <property type="protein sequence ID" value="EQD76766.1"/>
    <property type="molecule type" value="Genomic_DNA"/>
</dbReference>
<organism evidence="18">
    <name type="scientific">mine drainage metagenome</name>
    <dbReference type="NCBI Taxonomy" id="410659"/>
    <lineage>
        <taxon>unclassified sequences</taxon>
        <taxon>metagenomes</taxon>
        <taxon>ecological metagenomes</taxon>
    </lineage>
</organism>
<dbReference type="NCBIfam" id="NF009538">
    <property type="entry name" value="PRK12904.1"/>
    <property type="match status" value="1"/>
</dbReference>
<dbReference type="FunFam" id="3.40.50.300:FF:000113">
    <property type="entry name" value="Preprotein translocase subunit SecA"/>
    <property type="match status" value="1"/>
</dbReference>
<dbReference type="InterPro" id="IPR011115">
    <property type="entry name" value="SecA_DEAD"/>
</dbReference>
<dbReference type="PROSITE" id="PS01312">
    <property type="entry name" value="SECA"/>
    <property type="match status" value="1"/>
</dbReference>
<dbReference type="NCBIfam" id="TIGR00963">
    <property type="entry name" value="secA"/>
    <property type="match status" value="1"/>
</dbReference>
<keyword evidence="8" id="KW-0547">Nucleotide-binding</keyword>
<keyword evidence="14" id="KW-0472">Membrane</keyword>
<dbReference type="Gene3D" id="1.10.3060.10">
    <property type="entry name" value="Helical scaffold and wing domains of SecA"/>
    <property type="match status" value="1"/>
</dbReference>
<evidence type="ECO:0000256" key="12">
    <source>
        <dbReference type="ARBA" id="ARBA00022967"/>
    </source>
</evidence>
<dbReference type="Pfam" id="PF01043">
    <property type="entry name" value="SecA_PP_bind"/>
    <property type="match status" value="1"/>
</dbReference>